<dbReference type="EMBL" id="JYDI01002433">
    <property type="protein sequence ID" value="KRY25279.1"/>
    <property type="molecule type" value="Genomic_DNA"/>
</dbReference>
<proteinExistence type="predicted"/>
<dbReference type="AlphaFoldDB" id="A0A0V1AKA7"/>
<name>A0A0V1AKA7_TRIBR</name>
<organism evidence="2 3">
    <name type="scientific">Trichinella britovi</name>
    <name type="common">Parasitic roundworm</name>
    <dbReference type="NCBI Taxonomy" id="45882"/>
    <lineage>
        <taxon>Eukaryota</taxon>
        <taxon>Metazoa</taxon>
        <taxon>Ecdysozoa</taxon>
        <taxon>Nematoda</taxon>
        <taxon>Enoplea</taxon>
        <taxon>Dorylaimia</taxon>
        <taxon>Trichinellida</taxon>
        <taxon>Trichinellidae</taxon>
        <taxon>Trichinella</taxon>
    </lineage>
</organism>
<evidence type="ECO:0000256" key="1">
    <source>
        <dbReference type="SAM" id="MobiDB-lite"/>
    </source>
</evidence>
<evidence type="ECO:0000313" key="3">
    <source>
        <dbReference type="Proteomes" id="UP000054653"/>
    </source>
</evidence>
<reference evidence="2 3" key="1">
    <citation type="submission" date="2015-01" db="EMBL/GenBank/DDBJ databases">
        <title>Evolution of Trichinella species and genotypes.</title>
        <authorList>
            <person name="Korhonen P.K."/>
            <person name="Edoardo P."/>
            <person name="Giuseppe L.R."/>
            <person name="Gasser R.B."/>
        </authorList>
    </citation>
    <scope>NUCLEOTIDE SEQUENCE [LARGE SCALE GENOMIC DNA]</scope>
    <source>
        <strain evidence="2">ISS120</strain>
    </source>
</reference>
<accession>A0A0V1AKA7</accession>
<feature type="region of interest" description="Disordered" evidence="1">
    <location>
        <begin position="1"/>
        <end position="31"/>
    </location>
</feature>
<comment type="caution">
    <text evidence="2">The sequence shown here is derived from an EMBL/GenBank/DDBJ whole genome shotgun (WGS) entry which is preliminary data.</text>
</comment>
<dbReference type="Proteomes" id="UP000054653">
    <property type="component" value="Unassembled WGS sequence"/>
</dbReference>
<evidence type="ECO:0000313" key="2">
    <source>
        <dbReference type="EMBL" id="KRY25279.1"/>
    </source>
</evidence>
<protein>
    <submittedName>
        <fullName evidence="2">Uncharacterized protein</fullName>
    </submittedName>
</protein>
<keyword evidence="3" id="KW-1185">Reference proteome</keyword>
<gene>
    <name evidence="2" type="ORF">T03_9978</name>
</gene>
<sequence length="31" mass="3248">MFAGHQQHNQRSAATDIQVSKCSSTKGGNSA</sequence>